<dbReference type="AlphaFoldDB" id="A0A2T7NCL5"/>
<feature type="transmembrane region" description="Helical" evidence="1">
    <location>
        <begin position="280"/>
        <end position="298"/>
    </location>
</feature>
<organism evidence="2 3">
    <name type="scientific">Pomacea canaliculata</name>
    <name type="common">Golden apple snail</name>
    <dbReference type="NCBI Taxonomy" id="400727"/>
    <lineage>
        <taxon>Eukaryota</taxon>
        <taxon>Metazoa</taxon>
        <taxon>Spiralia</taxon>
        <taxon>Lophotrochozoa</taxon>
        <taxon>Mollusca</taxon>
        <taxon>Gastropoda</taxon>
        <taxon>Caenogastropoda</taxon>
        <taxon>Architaenioglossa</taxon>
        <taxon>Ampullarioidea</taxon>
        <taxon>Ampullariidae</taxon>
        <taxon>Pomacea</taxon>
    </lineage>
</organism>
<name>A0A2T7NCL5_POMCA</name>
<evidence type="ECO:0000313" key="3">
    <source>
        <dbReference type="Proteomes" id="UP000245119"/>
    </source>
</evidence>
<comment type="caution">
    <text evidence="2">The sequence shown here is derived from an EMBL/GenBank/DDBJ whole genome shotgun (WGS) entry which is preliminary data.</text>
</comment>
<proteinExistence type="predicted"/>
<protein>
    <submittedName>
        <fullName evidence="2">Uncharacterized protein</fullName>
    </submittedName>
</protein>
<feature type="transmembrane region" description="Helical" evidence="1">
    <location>
        <begin position="146"/>
        <end position="170"/>
    </location>
</feature>
<feature type="transmembrane region" description="Helical" evidence="1">
    <location>
        <begin position="12"/>
        <end position="30"/>
    </location>
</feature>
<dbReference type="EMBL" id="PZQS01000014">
    <property type="protein sequence ID" value="PVD18882.1"/>
    <property type="molecule type" value="Genomic_DNA"/>
</dbReference>
<reference evidence="2 3" key="1">
    <citation type="submission" date="2018-04" db="EMBL/GenBank/DDBJ databases">
        <title>The genome of golden apple snail Pomacea canaliculata provides insight into stress tolerance and invasive adaptation.</title>
        <authorList>
            <person name="Liu C."/>
            <person name="Liu B."/>
            <person name="Ren Y."/>
            <person name="Zhang Y."/>
            <person name="Wang H."/>
            <person name="Li S."/>
            <person name="Jiang F."/>
            <person name="Yin L."/>
            <person name="Zhang G."/>
            <person name="Qian W."/>
            <person name="Fan W."/>
        </authorList>
    </citation>
    <scope>NUCLEOTIDE SEQUENCE [LARGE SCALE GENOMIC DNA]</scope>
    <source>
        <strain evidence="2">SZHN2017</strain>
        <tissue evidence="2">Muscle</tissue>
    </source>
</reference>
<evidence type="ECO:0000256" key="1">
    <source>
        <dbReference type="SAM" id="Phobius"/>
    </source>
</evidence>
<feature type="transmembrane region" description="Helical" evidence="1">
    <location>
        <begin position="42"/>
        <end position="64"/>
    </location>
</feature>
<dbReference type="OrthoDB" id="6120369at2759"/>
<sequence length="342" mass="38420">MCYASHAGGKLRLIKIMAAFILCTLVANAVRYMTVFFRVTQLTGSVVTSIVMMVFYVVAILLYAQNYFSFARNLPPLLNLLAQYEKRFGTCLDCREYNLRLKRLIVGWCLTGSLAAFILMFCATAFLPSFHQHLAPFADLHGSQLYVVAGIFAVILSLLIAIENAFAVFLNIMTNFLTKEFTDVKSTFQSLLASDDDTASKCVRKDFEIDLGKGIKTGHDHRQDEADVVDTTLSKSQAKVIHHQGSDRRSLEHQFNDIRARHEILCAIVKKTQKCLRHTLAFMFILGVPVICLVVYGLASGSLHWDECMFLSFVILQTICELCVIIWTGAKLTESVSPFIFL</sequence>
<keyword evidence="3" id="KW-1185">Reference proteome</keyword>
<dbReference type="Proteomes" id="UP000245119">
    <property type="component" value="Linkage Group LG14"/>
</dbReference>
<feature type="transmembrane region" description="Helical" evidence="1">
    <location>
        <begin position="105"/>
        <end position="126"/>
    </location>
</feature>
<evidence type="ECO:0000313" key="2">
    <source>
        <dbReference type="EMBL" id="PVD18882.1"/>
    </source>
</evidence>
<gene>
    <name evidence="2" type="ORF">C0Q70_21439</name>
</gene>
<feature type="transmembrane region" description="Helical" evidence="1">
    <location>
        <begin position="310"/>
        <end position="330"/>
    </location>
</feature>
<keyword evidence="1" id="KW-0812">Transmembrane</keyword>
<accession>A0A2T7NCL5</accession>
<keyword evidence="1" id="KW-0472">Membrane</keyword>
<keyword evidence="1" id="KW-1133">Transmembrane helix</keyword>